<sequence length="396" mass="44559">NFAYNFRPKKLASFAIGHGINNAFLNGDLSEEVYMHIPQGLPRQGGNLVCRLNKSLYGLRQASRQWFNKFSSTILKLGFKQSSADHSLFTKGQGANFLVLLVYVDDILVAGPNCTLIKDVQDMLQQHFKLKIFGDPKYFLGLEITKSEKGIYLCQRKYTLQLLLDTGFTSAKPAPVPMNPSVHFNDDDEELLQDVSQYRRLIGRLIYLTISRPDITYAVNRLSQFMAKPKTVHLQAVHHLLQYLKATADQGLLFPANSSDRLTAYVDADWGSCQKQATVAQSSAEAEYRALASVTTELLWMKQLLSDFGISVPSVKVLCDSKSAIQLAHDPTTHERTKHIDIDCHFLRQHVQSGFLNLIHVKSNQQLAGCLTKPLAKVQFRELMSKLGILNIYLPT</sequence>
<dbReference type="InterPro" id="IPR043502">
    <property type="entry name" value="DNA/RNA_pol_sf"/>
</dbReference>
<evidence type="ECO:0000259" key="1">
    <source>
        <dbReference type="Pfam" id="PF07727"/>
    </source>
</evidence>
<dbReference type="Proteomes" id="UP000236291">
    <property type="component" value="Unassembled WGS sequence"/>
</dbReference>
<dbReference type="InterPro" id="IPR013103">
    <property type="entry name" value="RVT_2"/>
</dbReference>
<dbReference type="PANTHER" id="PTHR11439">
    <property type="entry name" value="GAG-POL-RELATED RETROTRANSPOSON"/>
    <property type="match status" value="1"/>
</dbReference>
<feature type="domain" description="Reverse transcriptase Ty1/copia-type" evidence="1">
    <location>
        <begin position="20"/>
        <end position="179"/>
    </location>
</feature>
<proteinExistence type="predicted"/>
<accession>A0A2K3MIF3</accession>
<dbReference type="SUPFAM" id="SSF56672">
    <property type="entry name" value="DNA/RNA polymerases"/>
    <property type="match status" value="1"/>
</dbReference>
<organism evidence="2 3">
    <name type="scientific">Trifolium pratense</name>
    <name type="common">Red clover</name>
    <dbReference type="NCBI Taxonomy" id="57577"/>
    <lineage>
        <taxon>Eukaryota</taxon>
        <taxon>Viridiplantae</taxon>
        <taxon>Streptophyta</taxon>
        <taxon>Embryophyta</taxon>
        <taxon>Tracheophyta</taxon>
        <taxon>Spermatophyta</taxon>
        <taxon>Magnoliopsida</taxon>
        <taxon>eudicotyledons</taxon>
        <taxon>Gunneridae</taxon>
        <taxon>Pentapetalae</taxon>
        <taxon>rosids</taxon>
        <taxon>fabids</taxon>
        <taxon>Fabales</taxon>
        <taxon>Fabaceae</taxon>
        <taxon>Papilionoideae</taxon>
        <taxon>50 kb inversion clade</taxon>
        <taxon>NPAAA clade</taxon>
        <taxon>Hologalegina</taxon>
        <taxon>IRL clade</taxon>
        <taxon>Trifolieae</taxon>
        <taxon>Trifolium</taxon>
    </lineage>
</organism>
<reference evidence="2 3" key="2">
    <citation type="journal article" date="2017" name="Front. Plant Sci.">
        <title>Gene Classification and Mining of Molecular Markers Useful in Red Clover (Trifolium pratense) Breeding.</title>
        <authorList>
            <person name="Istvanek J."/>
            <person name="Dluhosova J."/>
            <person name="Dluhos P."/>
            <person name="Patkova L."/>
            <person name="Nedelnik J."/>
            <person name="Repkova J."/>
        </authorList>
    </citation>
    <scope>NUCLEOTIDE SEQUENCE [LARGE SCALE GENOMIC DNA]</scope>
    <source>
        <strain evidence="3">cv. Tatra</strain>
        <tissue evidence="2">Young leaves</tissue>
    </source>
</reference>
<evidence type="ECO:0000313" key="2">
    <source>
        <dbReference type="EMBL" id="PNX90529.1"/>
    </source>
</evidence>
<dbReference type="STRING" id="57577.A0A2K3MIF3"/>
<comment type="caution">
    <text evidence="2">The sequence shown here is derived from an EMBL/GenBank/DDBJ whole genome shotgun (WGS) entry which is preliminary data.</text>
</comment>
<dbReference type="CDD" id="cd09272">
    <property type="entry name" value="RNase_HI_RT_Ty1"/>
    <property type="match status" value="1"/>
</dbReference>
<name>A0A2K3MIF3_TRIPR</name>
<dbReference type="PANTHER" id="PTHR11439:SF470">
    <property type="entry name" value="CYSTEINE-RICH RLK (RECEPTOR-LIKE PROTEIN KINASE) 8"/>
    <property type="match status" value="1"/>
</dbReference>
<dbReference type="AlphaFoldDB" id="A0A2K3MIF3"/>
<dbReference type="Pfam" id="PF07727">
    <property type="entry name" value="RVT_2"/>
    <property type="match status" value="1"/>
</dbReference>
<evidence type="ECO:0000313" key="3">
    <source>
        <dbReference type="Proteomes" id="UP000236291"/>
    </source>
</evidence>
<reference evidence="2 3" key="1">
    <citation type="journal article" date="2014" name="Am. J. Bot.">
        <title>Genome assembly and annotation for red clover (Trifolium pratense; Fabaceae).</title>
        <authorList>
            <person name="Istvanek J."/>
            <person name="Jaros M."/>
            <person name="Krenek A."/>
            <person name="Repkova J."/>
        </authorList>
    </citation>
    <scope>NUCLEOTIDE SEQUENCE [LARGE SCALE GENOMIC DNA]</scope>
    <source>
        <strain evidence="3">cv. Tatra</strain>
        <tissue evidence="2">Young leaves</tissue>
    </source>
</reference>
<dbReference type="EMBL" id="ASHM01063124">
    <property type="protein sequence ID" value="PNX90529.1"/>
    <property type="molecule type" value="Genomic_DNA"/>
</dbReference>
<gene>
    <name evidence="2" type="ORF">L195_g046653</name>
</gene>
<protein>
    <submittedName>
        <fullName evidence="2">Putative copia-type protein</fullName>
    </submittedName>
</protein>
<feature type="non-terminal residue" evidence="2">
    <location>
        <position position="1"/>
    </location>
</feature>